<keyword evidence="1" id="KW-0732">Signal</keyword>
<organism evidence="2 3">
    <name type="scientific">Flavobacterium aquatile LMG 4008 = ATCC 11947</name>
    <dbReference type="NCBI Taxonomy" id="1453498"/>
    <lineage>
        <taxon>Bacteria</taxon>
        <taxon>Pseudomonadati</taxon>
        <taxon>Bacteroidota</taxon>
        <taxon>Flavobacteriia</taxon>
        <taxon>Flavobacteriales</taxon>
        <taxon>Flavobacteriaceae</taxon>
        <taxon>Flavobacterium</taxon>
    </lineage>
</organism>
<dbReference type="EMBL" id="JRHH01000001">
    <property type="protein sequence ID" value="KGD69553.1"/>
    <property type="molecule type" value="Genomic_DNA"/>
</dbReference>
<dbReference type="eggNOG" id="ENOG5032UBC">
    <property type="taxonomic scope" value="Bacteria"/>
</dbReference>
<gene>
    <name evidence="2" type="ORF">LG45_01965</name>
</gene>
<comment type="caution">
    <text evidence="2">The sequence shown here is derived from an EMBL/GenBank/DDBJ whole genome shotgun (WGS) entry which is preliminary data.</text>
</comment>
<name>A0A095U4H4_9FLAO</name>
<accession>A0A095U4H4</accession>
<sequence length="221" mass="23824">MKKIYLLYFIFYLTPIFSQVGIETTAPTASLDINGNLRVRSSTATSNETAAKDSILVTNNLGNVMRISSQKVIQSYFKTCIKGSFTSSSDVSLTLSSGAKKIPFDYIEFDSNNEFNTSNSTFTATQGGIYSIDIHIKSTSAIGVALDFGVAIVKNGTVITRDSFANIGILSINATPPVRSSRTLISLAPGDAITFNVISTLGSLNILGSKEDCYFTIHQVR</sequence>
<dbReference type="OrthoDB" id="1345111at2"/>
<keyword evidence="3" id="KW-1185">Reference proteome</keyword>
<feature type="signal peptide" evidence="1">
    <location>
        <begin position="1"/>
        <end position="18"/>
    </location>
</feature>
<protein>
    <submittedName>
        <fullName evidence="2">Uncharacterized protein</fullName>
    </submittedName>
</protein>
<feature type="chain" id="PRO_5001918643" evidence="1">
    <location>
        <begin position="19"/>
        <end position="221"/>
    </location>
</feature>
<dbReference type="SUPFAM" id="SSF49842">
    <property type="entry name" value="TNF-like"/>
    <property type="match status" value="1"/>
</dbReference>
<dbReference type="Proteomes" id="UP000029554">
    <property type="component" value="Unassembled WGS sequence"/>
</dbReference>
<dbReference type="AlphaFoldDB" id="A0A095U4H4"/>
<proteinExistence type="predicted"/>
<reference evidence="2 3" key="1">
    <citation type="submission" date="2014-09" db="EMBL/GenBank/DDBJ databases">
        <title>Whole Genome Shotgun of Flavobacterium aquatile LMG 4008.</title>
        <authorList>
            <person name="Gale A.N."/>
            <person name="Pipes S.E."/>
            <person name="Newman J.D."/>
        </authorList>
    </citation>
    <scope>NUCLEOTIDE SEQUENCE [LARGE SCALE GENOMIC DNA]</scope>
    <source>
        <strain evidence="2 3">LMG 4008</strain>
    </source>
</reference>
<evidence type="ECO:0000313" key="2">
    <source>
        <dbReference type="EMBL" id="KGD69553.1"/>
    </source>
</evidence>
<dbReference type="Gene3D" id="2.60.120.40">
    <property type="match status" value="1"/>
</dbReference>
<dbReference type="RefSeq" id="WP_035123861.1">
    <property type="nucleotide sequence ID" value="NZ_JRHH01000001.1"/>
</dbReference>
<evidence type="ECO:0000313" key="3">
    <source>
        <dbReference type="Proteomes" id="UP000029554"/>
    </source>
</evidence>
<dbReference type="STRING" id="1453498.LG45_01965"/>
<dbReference type="InterPro" id="IPR008983">
    <property type="entry name" value="Tumour_necrosis_fac-like_dom"/>
</dbReference>
<evidence type="ECO:0000256" key="1">
    <source>
        <dbReference type="SAM" id="SignalP"/>
    </source>
</evidence>